<dbReference type="Proteomes" id="UP000051574">
    <property type="component" value="Unassembled WGS sequence"/>
</dbReference>
<organism evidence="12 13">
    <name type="scientific">Oryctes borbonicus</name>
    <dbReference type="NCBI Taxonomy" id="1629725"/>
    <lineage>
        <taxon>Eukaryota</taxon>
        <taxon>Metazoa</taxon>
        <taxon>Ecdysozoa</taxon>
        <taxon>Arthropoda</taxon>
        <taxon>Hexapoda</taxon>
        <taxon>Insecta</taxon>
        <taxon>Pterygota</taxon>
        <taxon>Neoptera</taxon>
        <taxon>Endopterygota</taxon>
        <taxon>Coleoptera</taxon>
        <taxon>Polyphaga</taxon>
        <taxon>Scarabaeiformia</taxon>
        <taxon>Scarabaeidae</taxon>
        <taxon>Dynastinae</taxon>
        <taxon>Oryctes</taxon>
    </lineage>
</organism>
<dbReference type="GO" id="GO:0020037">
    <property type="term" value="F:heme binding"/>
    <property type="evidence" value="ECO:0007669"/>
    <property type="project" value="InterPro"/>
</dbReference>
<dbReference type="GO" id="GO:0005789">
    <property type="term" value="C:endoplasmic reticulum membrane"/>
    <property type="evidence" value="ECO:0007669"/>
    <property type="project" value="UniProtKB-SubCell"/>
</dbReference>
<evidence type="ECO:0000256" key="7">
    <source>
        <dbReference type="ARBA" id="ARBA00022723"/>
    </source>
</evidence>
<evidence type="ECO:0000256" key="1">
    <source>
        <dbReference type="ARBA" id="ARBA00001971"/>
    </source>
</evidence>
<keyword evidence="8" id="KW-0560">Oxidoreductase</keyword>
<feature type="binding site" description="axial binding residue" evidence="11">
    <location>
        <position position="113"/>
    </location>
    <ligand>
        <name>heme</name>
        <dbReference type="ChEBI" id="CHEBI:30413"/>
    </ligand>
    <ligandPart>
        <name>Fe</name>
        <dbReference type="ChEBI" id="CHEBI:18248"/>
    </ligandPart>
</feature>
<evidence type="ECO:0000256" key="11">
    <source>
        <dbReference type="PIRSR" id="PIRSR602403-1"/>
    </source>
</evidence>
<keyword evidence="13" id="KW-1185">Reference proteome</keyword>
<evidence type="ECO:0000256" key="10">
    <source>
        <dbReference type="ARBA" id="ARBA00023033"/>
    </source>
</evidence>
<dbReference type="Gene3D" id="1.10.630.10">
    <property type="entry name" value="Cytochrome P450"/>
    <property type="match status" value="1"/>
</dbReference>
<proteinExistence type="inferred from homology"/>
<comment type="cofactor">
    <cofactor evidence="1 11">
        <name>heme</name>
        <dbReference type="ChEBI" id="CHEBI:30413"/>
    </cofactor>
</comment>
<evidence type="ECO:0000256" key="8">
    <source>
        <dbReference type="ARBA" id="ARBA00023002"/>
    </source>
</evidence>
<gene>
    <name evidence="12" type="ORF">AMK59_2731</name>
</gene>
<dbReference type="PANTHER" id="PTHR24291:SF187">
    <property type="entry name" value="CYTOCHROME P450 4AE1-RELATED"/>
    <property type="match status" value="1"/>
</dbReference>
<keyword evidence="9 11" id="KW-0408">Iron</keyword>
<reference evidence="12 13" key="1">
    <citation type="submission" date="2015-09" db="EMBL/GenBank/DDBJ databases">
        <title>Draft genome of the scarab beetle Oryctes borbonicus.</title>
        <authorList>
            <person name="Meyer J.M."/>
            <person name="Markov G.V."/>
            <person name="Baskaran P."/>
            <person name="Herrmann M."/>
            <person name="Sommer R.J."/>
            <person name="Roedelsperger C."/>
        </authorList>
    </citation>
    <scope>NUCLEOTIDE SEQUENCE [LARGE SCALE GENOMIC DNA]</scope>
    <source>
        <strain evidence="12">OB123</strain>
        <tissue evidence="12">Whole animal</tissue>
    </source>
</reference>
<dbReference type="InterPro" id="IPR036396">
    <property type="entry name" value="Cyt_P450_sf"/>
</dbReference>
<dbReference type="InterPro" id="IPR050196">
    <property type="entry name" value="Cytochrome_P450_Monoox"/>
</dbReference>
<dbReference type="InterPro" id="IPR002403">
    <property type="entry name" value="Cyt_P450_E_grp-IV"/>
</dbReference>
<evidence type="ECO:0000313" key="12">
    <source>
        <dbReference type="EMBL" id="KRT84524.1"/>
    </source>
</evidence>
<dbReference type="InterPro" id="IPR001128">
    <property type="entry name" value="Cyt_P450"/>
</dbReference>
<comment type="subcellular location">
    <subcellularLocation>
        <location evidence="4">Endoplasmic reticulum membrane</location>
        <topology evidence="4">Peripheral membrane protein</topology>
    </subcellularLocation>
    <subcellularLocation>
        <location evidence="3">Microsome membrane</location>
        <topology evidence="3">Peripheral membrane protein</topology>
    </subcellularLocation>
</comment>
<dbReference type="Pfam" id="PF00067">
    <property type="entry name" value="p450"/>
    <property type="match status" value="1"/>
</dbReference>
<dbReference type="EMBL" id="LJIG01002416">
    <property type="protein sequence ID" value="KRT84524.1"/>
    <property type="molecule type" value="Genomic_DNA"/>
</dbReference>
<dbReference type="PRINTS" id="PR00465">
    <property type="entry name" value="EP450IV"/>
</dbReference>
<comment type="function">
    <text evidence="2">May be involved in the metabolism of insect hormones and in the breakdown of synthetic insecticides.</text>
</comment>
<accession>A0A0T6BB15</accession>
<sequence>FREVESVYLQQSQYVTSVSDLAKMNYLQAVIQETMRLYPPVPYLTRKLTEDMKYDGMILKKGLTVVMINYEIHKNPKYYTEPNKFMPERFLSEKTSDAHMFSYIPFAAGPRSCIGNRYAMLSMKTFLSKLLLNYEIISVNHKLVLHPEIVLISKTGFKVRLRGRK</sequence>
<evidence type="ECO:0000256" key="2">
    <source>
        <dbReference type="ARBA" id="ARBA00003690"/>
    </source>
</evidence>
<evidence type="ECO:0000256" key="6">
    <source>
        <dbReference type="ARBA" id="ARBA00022617"/>
    </source>
</evidence>
<comment type="caution">
    <text evidence="12">The sequence shown here is derived from an EMBL/GenBank/DDBJ whole genome shotgun (WGS) entry which is preliminary data.</text>
</comment>
<protein>
    <submittedName>
        <fullName evidence="12">Cytochrome P450</fullName>
    </submittedName>
</protein>
<dbReference type="GO" id="GO:0016705">
    <property type="term" value="F:oxidoreductase activity, acting on paired donors, with incorporation or reduction of molecular oxygen"/>
    <property type="evidence" value="ECO:0007669"/>
    <property type="project" value="InterPro"/>
</dbReference>
<evidence type="ECO:0000256" key="9">
    <source>
        <dbReference type="ARBA" id="ARBA00023004"/>
    </source>
</evidence>
<evidence type="ECO:0000256" key="3">
    <source>
        <dbReference type="ARBA" id="ARBA00004174"/>
    </source>
</evidence>
<keyword evidence="7 11" id="KW-0479">Metal-binding</keyword>
<dbReference type="PRINTS" id="PR00385">
    <property type="entry name" value="P450"/>
</dbReference>
<dbReference type="AlphaFoldDB" id="A0A0T6BB15"/>
<keyword evidence="6 11" id="KW-0349">Heme</keyword>
<dbReference type="SUPFAM" id="SSF48264">
    <property type="entry name" value="Cytochrome P450"/>
    <property type="match status" value="1"/>
</dbReference>
<keyword evidence="10" id="KW-0503">Monooxygenase</keyword>
<dbReference type="PANTHER" id="PTHR24291">
    <property type="entry name" value="CYTOCHROME P450 FAMILY 4"/>
    <property type="match status" value="1"/>
</dbReference>
<dbReference type="OrthoDB" id="1470350at2759"/>
<dbReference type="GO" id="GO:0005506">
    <property type="term" value="F:iron ion binding"/>
    <property type="evidence" value="ECO:0007669"/>
    <property type="project" value="InterPro"/>
</dbReference>
<evidence type="ECO:0000256" key="4">
    <source>
        <dbReference type="ARBA" id="ARBA00004406"/>
    </source>
</evidence>
<feature type="non-terminal residue" evidence="12">
    <location>
        <position position="1"/>
    </location>
</feature>
<dbReference type="GO" id="GO:0004497">
    <property type="term" value="F:monooxygenase activity"/>
    <property type="evidence" value="ECO:0007669"/>
    <property type="project" value="UniProtKB-KW"/>
</dbReference>
<comment type="similarity">
    <text evidence="5">Belongs to the cytochrome P450 family.</text>
</comment>
<name>A0A0T6BB15_9SCAR</name>
<feature type="non-terminal residue" evidence="12">
    <location>
        <position position="165"/>
    </location>
</feature>
<evidence type="ECO:0000256" key="5">
    <source>
        <dbReference type="ARBA" id="ARBA00010617"/>
    </source>
</evidence>
<evidence type="ECO:0000313" key="13">
    <source>
        <dbReference type="Proteomes" id="UP000051574"/>
    </source>
</evidence>